<feature type="transmembrane region" description="Helical" evidence="2">
    <location>
        <begin position="492"/>
        <end position="511"/>
    </location>
</feature>
<comment type="caution">
    <text evidence="4">The sequence shown here is derived from an EMBL/GenBank/DDBJ whole genome shotgun (WGS) entry which is preliminary data.</text>
</comment>
<keyword evidence="2" id="KW-0472">Membrane</keyword>
<feature type="domain" description="Phage shock protein PspC N-terminal" evidence="3">
    <location>
        <begin position="28"/>
        <end position="82"/>
    </location>
</feature>
<feature type="transmembrane region" description="Helical" evidence="2">
    <location>
        <begin position="439"/>
        <end position="459"/>
    </location>
</feature>
<gene>
    <name evidence="4" type="ORF">C8259_19265</name>
</gene>
<feature type="transmembrane region" description="Helical" evidence="2">
    <location>
        <begin position="465"/>
        <end position="485"/>
    </location>
</feature>
<feature type="compositionally biased region" description="Low complexity" evidence="1">
    <location>
        <begin position="227"/>
        <end position="241"/>
    </location>
</feature>
<feature type="transmembrane region" description="Helical" evidence="2">
    <location>
        <begin position="131"/>
        <end position="147"/>
    </location>
</feature>
<feature type="compositionally biased region" description="Pro residues" evidence="1">
    <location>
        <begin position="373"/>
        <end position="383"/>
    </location>
</feature>
<evidence type="ECO:0000256" key="2">
    <source>
        <dbReference type="SAM" id="Phobius"/>
    </source>
</evidence>
<proteinExistence type="predicted"/>
<name>A0A2T2Z1M8_9NOCA</name>
<dbReference type="InterPro" id="IPR007168">
    <property type="entry name" value="Phageshock_PspC_N"/>
</dbReference>
<evidence type="ECO:0000259" key="3">
    <source>
        <dbReference type="Pfam" id="PF04024"/>
    </source>
</evidence>
<dbReference type="EMBL" id="PYHS01000009">
    <property type="protein sequence ID" value="PSR61671.1"/>
    <property type="molecule type" value="Genomic_DNA"/>
</dbReference>
<feature type="transmembrane region" description="Helical" evidence="2">
    <location>
        <begin position="53"/>
        <end position="80"/>
    </location>
</feature>
<dbReference type="AlphaFoldDB" id="A0A2T2Z1M8"/>
<feature type="compositionally biased region" description="Low complexity" evidence="1">
    <location>
        <begin position="261"/>
        <end position="285"/>
    </location>
</feature>
<protein>
    <submittedName>
        <fullName evidence="4">PspC domain-containing protein</fullName>
    </submittedName>
</protein>
<accession>A0A2T2Z1M8</accession>
<organism evidence="4 5">
    <name type="scientific">Nocardia nova</name>
    <dbReference type="NCBI Taxonomy" id="37330"/>
    <lineage>
        <taxon>Bacteria</taxon>
        <taxon>Bacillati</taxon>
        <taxon>Actinomycetota</taxon>
        <taxon>Actinomycetes</taxon>
        <taxon>Mycobacteriales</taxon>
        <taxon>Nocardiaceae</taxon>
        <taxon>Nocardia</taxon>
    </lineage>
</organism>
<keyword evidence="2" id="KW-1133">Transmembrane helix</keyword>
<feature type="compositionally biased region" description="Acidic residues" evidence="1">
    <location>
        <begin position="317"/>
        <end position="328"/>
    </location>
</feature>
<evidence type="ECO:0000313" key="5">
    <source>
        <dbReference type="Proteomes" id="UP000241647"/>
    </source>
</evidence>
<feature type="compositionally biased region" description="Polar residues" evidence="1">
    <location>
        <begin position="290"/>
        <end position="307"/>
    </location>
</feature>
<sequence length="618" mass="62502">MTTASGGTGGTSRTGFSEQLQHLWRTRPTRLPGQSPVAGVASGFGRRYGVDPVLIRVAFVVSTIFGGAGIVLYLAAWLLLPPAGDAVSPAEGLISRGRSSQSSTKTIVLIVALAIAVTTMGPVGVGLGGSGVISFALMVAGWWLLYMRQPEPPIDGSYPLTAEGGIAAMGYPGASFPGGSPWSGSQYGPFTKLPDHYEPDPNAFAGGQVPTAPAQSSNDAVSTVDNASTATEPIGAAAATAPLRVDPATGTPESEPGEAGTASPESTCSASEATESTATESLAAEDVPTDDTSGRQAGSGAATDSGTSENAAAEPDSPADEATTDEAPADDRPTVALTRPLTVESESAAPSDERPAEDESGPDDSPGSGGSTPPRPTPPPGPRPTGNRPIPDPAHVGPTPAGWDPLGVAPMAWDLPSPTQQRPVAVVPAQRPRSRLTPVVIGLAVLAAAAAGAVAAAGADWMTPARIGAVALAVVGLGLIVGAFLRRGYGLMVVLAPLAGFVILASMVGPVEFDRGAMGDHVWTPATTADLASEYRITMGSGTLDLRQVPLTENRTVHVNVQMGDFRVLVPDSMRLHATCNASMGDVSCPQGPTGPADGPILTLDVDVHAGNAEVKRG</sequence>
<evidence type="ECO:0000313" key="4">
    <source>
        <dbReference type="EMBL" id="PSR61671.1"/>
    </source>
</evidence>
<dbReference type="Pfam" id="PF04024">
    <property type="entry name" value="PspC"/>
    <property type="match status" value="1"/>
</dbReference>
<dbReference type="Proteomes" id="UP000241647">
    <property type="component" value="Unassembled WGS sequence"/>
</dbReference>
<reference evidence="4 5" key="1">
    <citation type="submission" date="2018-02" db="EMBL/GenBank/DDBJ databases">
        <title>8 Nocardia nova and 1 Nocardia cyriacigeorgica strain used for evolution to TMP-SMX.</title>
        <authorList>
            <person name="Mehta H."/>
            <person name="Weng J."/>
            <person name="Shamoo Y."/>
        </authorList>
    </citation>
    <scope>NUCLEOTIDE SEQUENCE [LARGE SCALE GENOMIC DNA]</scope>
    <source>
        <strain evidence="4 5">ATCC 33727</strain>
    </source>
</reference>
<feature type="region of interest" description="Disordered" evidence="1">
    <location>
        <begin position="194"/>
        <end position="415"/>
    </location>
</feature>
<evidence type="ECO:0000256" key="1">
    <source>
        <dbReference type="SAM" id="MobiDB-lite"/>
    </source>
</evidence>
<keyword evidence="2" id="KW-0812">Transmembrane</keyword>
<dbReference type="RefSeq" id="WP_063029412.1">
    <property type="nucleotide sequence ID" value="NZ_PYHS01000009.1"/>
</dbReference>
<feature type="compositionally biased region" description="Polar residues" evidence="1">
    <location>
        <begin position="213"/>
        <end position="226"/>
    </location>
</feature>